<gene>
    <name evidence="2" type="ORF">CR492_00075</name>
</gene>
<feature type="chain" id="PRO_5014317146" description="DUF2141 domain-containing protein" evidence="1">
    <location>
        <begin position="28"/>
        <end position="145"/>
    </location>
</feature>
<sequence>MNKIARYLVSAVGLISIASFNIGPAAADVWPVSTKYWTYVKIRANNSSLILQIHALDDATGCVRIAGFLYPTVGANQYNDDKVTGSYCPFNAQLSFLRNDPKNTVTNQVFDGVFTGTGLFTGTFATFGGGDDSGEFPVSGKIDHY</sequence>
<dbReference type="EMBL" id="PDZR01000001">
    <property type="protein sequence ID" value="PNG27391.1"/>
    <property type="molecule type" value="Genomic_DNA"/>
</dbReference>
<evidence type="ECO:0000313" key="2">
    <source>
        <dbReference type="EMBL" id="PNG27391.1"/>
    </source>
</evidence>
<feature type="signal peptide" evidence="1">
    <location>
        <begin position="1"/>
        <end position="27"/>
    </location>
</feature>
<protein>
    <recommendedName>
        <fullName evidence="4">DUF2141 domain-containing protein</fullName>
    </recommendedName>
</protein>
<keyword evidence="1" id="KW-0732">Signal</keyword>
<comment type="caution">
    <text evidence="2">The sequence shown here is derived from an EMBL/GenBank/DDBJ whole genome shotgun (WGS) entry which is preliminary data.</text>
</comment>
<name>A0A2J7TKU7_METSI</name>
<evidence type="ECO:0000256" key="1">
    <source>
        <dbReference type="SAM" id="SignalP"/>
    </source>
</evidence>
<dbReference type="RefSeq" id="WP_102841701.1">
    <property type="nucleotide sequence ID" value="NZ_PDZR01000001.1"/>
</dbReference>
<organism evidence="2 3">
    <name type="scientific">Methylocella silvestris</name>
    <dbReference type="NCBI Taxonomy" id="199596"/>
    <lineage>
        <taxon>Bacteria</taxon>
        <taxon>Pseudomonadati</taxon>
        <taxon>Pseudomonadota</taxon>
        <taxon>Alphaproteobacteria</taxon>
        <taxon>Hyphomicrobiales</taxon>
        <taxon>Beijerinckiaceae</taxon>
        <taxon>Methylocella</taxon>
    </lineage>
</organism>
<dbReference type="AlphaFoldDB" id="A0A2J7TKU7"/>
<dbReference type="Proteomes" id="UP000236286">
    <property type="component" value="Unassembled WGS sequence"/>
</dbReference>
<evidence type="ECO:0000313" key="3">
    <source>
        <dbReference type="Proteomes" id="UP000236286"/>
    </source>
</evidence>
<evidence type="ECO:0008006" key="4">
    <source>
        <dbReference type="Google" id="ProtNLM"/>
    </source>
</evidence>
<accession>A0A2J7TKU7</accession>
<proteinExistence type="predicted"/>
<reference evidence="2 3" key="1">
    <citation type="submission" date="2017-10" db="EMBL/GenBank/DDBJ databases">
        <title>Genome announcement of Methylocella silvestris TVC from permafrost.</title>
        <authorList>
            <person name="Wang J."/>
            <person name="Geng K."/>
            <person name="Ul-Haque F."/>
            <person name="Crombie A.T."/>
            <person name="Street L.E."/>
            <person name="Wookey P.A."/>
            <person name="Murrell J.C."/>
            <person name="Pratscher J."/>
        </authorList>
    </citation>
    <scope>NUCLEOTIDE SEQUENCE [LARGE SCALE GENOMIC DNA]</scope>
    <source>
        <strain evidence="2 3">TVC</strain>
    </source>
</reference>